<dbReference type="RefSeq" id="WP_074686441.1">
    <property type="nucleotide sequence ID" value="NZ_FNNF01000017.1"/>
</dbReference>
<dbReference type="PANTHER" id="PTHR36834:SF1">
    <property type="entry name" value="INTEGRAL MEMBRANE PROTEIN"/>
    <property type="match status" value="1"/>
</dbReference>
<organism evidence="3 4">
    <name type="scientific">Kandleria vitulina</name>
    <dbReference type="NCBI Taxonomy" id="1630"/>
    <lineage>
        <taxon>Bacteria</taxon>
        <taxon>Bacillati</taxon>
        <taxon>Bacillota</taxon>
        <taxon>Erysipelotrichia</taxon>
        <taxon>Erysipelotrichales</taxon>
        <taxon>Coprobacillaceae</taxon>
        <taxon>Kandleria</taxon>
    </lineage>
</organism>
<keyword evidence="1" id="KW-0812">Transmembrane</keyword>
<feature type="transmembrane region" description="Helical" evidence="1">
    <location>
        <begin position="164"/>
        <end position="182"/>
    </location>
</feature>
<evidence type="ECO:0000313" key="4">
    <source>
        <dbReference type="Proteomes" id="UP000182429"/>
    </source>
</evidence>
<evidence type="ECO:0000313" key="3">
    <source>
        <dbReference type="EMBL" id="SDW49870.1"/>
    </source>
</evidence>
<feature type="transmembrane region" description="Helical" evidence="1">
    <location>
        <begin position="239"/>
        <end position="265"/>
    </location>
</feature>
<dbReference type="EMBL" id="FNNF01000017">
    <property type="protein sequence ID" value="SDW49870.1"/>
    <property type="molecule type" value="Genomic_DNA"/>
</dbReference>
<name>A0A1H2U1J4_9FIRM</name>
<dbReference type="InterPro" id="IPR053150">
    <property type="entry name" value="Teicoplanin_resist-assoc"/>
</dbReference>
<dbReference type="InterPro" id="IPR006976">
    <property type="entry name" value="VanZ-like"/>
</dbReference>
<protein>
    <submittedName>
        <fullName evidence="3">VanZ like family protein</fullName>
    </submittedName>
</protein>
<dbReference type="AlphaFoldDB" id="A0A1H2U1J4"/>
<feature type="transmembrane region" description="Helical" evidence="1">
    <location>
        <begin position="212"/>
        <end position="233"/>
    </location>
</feature>
<feature type="domain" description="VanZ-like" evidence="2">
    <location>
        <begin position="46"/>
        <end position="180"/>
    </location>
</feature>
<evidence type="ECO:0000259" key="2">
    <source>
        <dbReference type="Pfam" id="PF04892"/>
    </source>
</evidence>
<sequence length="274" mass="31981">MLIRISIEGVFIYFIFVMIFVTAIHFYRKKKGKAKYSLFTKAILTFYFLLLIDTAILGFEVATGEMLQEIIKESRGFSFFQFIPFYSIKTAFIEPGLWEFVVIQNVGNILLLFPLAYSMRILKDMSVKKVFITCLIIDIGIEFIQMMTNIITRIPSHMVDIDDIILNMTGVVLALLVAKVTYKFKDYFLDILFVYPDQRNTTHGKISKRYQIFLTMLIIYCGYLFIAWVISIMDFTSKPFLLMVLLAFTIIIILYFLIFIAPPFFSSKQKIKVK</sequence>
<evidence type="ECO:0000256" key="1">
    <source>
        <dbReference type="SAM" id="Phobius"/>
    </source>
</evidence>
<dbReference type="Pfam" id="PF04892">
    <property type="entry name" value="VanZ"/>
    <property type="match status" value="1"/>
</dbReference>
<keyword evidence="1" id="KW-0472">Membrane</keyword>
<feature type="transmembrane region" description="Helical" evidence="1">
    <location>
        <begin position="38"/>
        <end position="59"/>
    </location>
</feature>
<proteinExistence type="predicted"/>
<dbReference type="Proteomes" id="UP000182429">
    <property type="component" value="Unassembled WGS sequence"/>
</dbReference>
<accession>A0A1H2U1J4</accession>
<reference evidence="3 4" key="1">
    <citation type="submission" date="2016-10" db="EMBL/GenBank/DDBJ databases">
        <authorList>
            <person name="de Groot N.N."/>
        </authorList>
    </citation>
    <scope>NUCLEOTIDE SEQUENCE [LARGE SCALE GENOMIC DNA]</scope>
    <source>
        <strain evidence="3 4">S3b</strain>
    </source>
</reference>
<gene>
    <name evidence="3" type="ORF">SAMN04487759_11745</name>
</gene>
<feature type="transmembrane region" description="Helical" evidence="1">
    <location>
        <begin position="6"/>
        <end position="26"/>
    </location>
</feature>
<dbReference type="PANTHER" id="PTHR36834">
    <property type="entry name" value="MEMBRANE PROTEIN-RELATED"/>
    <property type="match status" value="1"/>
</dbReference>
<feature type="transmembrane region" description="Helical" evidence="1">
    <location>
        <begin position="130"/>
        <end position="152"/>
    </location>
</feature>
<keyword evidence="1" id="KW-1133">Transmembrane helix</keyword>
<feature type="transmembrane region" description="Helical" evidence="1">
    <location>
        <begin position="97"/>
        <end position="118"/>
    </location>
</feature>